<dbReference type="EMBL" id="KJ566544">
    <property type="protein sequence ID" value="AHW98262.1"/>
    <property type="molecule type" value="Genomic_DNA"/>
</dbReference>
<organism evidence="1">
    <name type="scientific">Nilaparvata lugens endogenous nudivirus</name>
    <dbReference type="NCBI Taxonomy" id="1487700"/>
    <lineage>
        <taxon>Viruses</taxon>
        <taxon>Viruses incertae sedis</taxon>
        <taxon>Naldaviricetes</taxon>
        <taxon>Lefavirales</taxon>
        <taxon>Nudiviridae</taxon>
    </lineage>
</organism>
<proteinExistence type="predicted"/>
<accession>X5GWA2</accession>
<name>X5GWA2_9VIRU</name>
<reference evidence="1" key="2">
    <citation type="submission" date="2014-03" db="EMBL/GenBank/DDBJ databases">
        <authorList>
            <person name="Cheng R."/>
            <person name="Zhang C.-X."/>
        </authorList>
    </citation>
    <scope>NUCLEOTIDE SEQUENCE</scope>
    <source>
        <strain evidence="1">Hangzhou</strain>
    </source>
</reference>
<evidence type="ECO:0000313" key="1">
    <source>
        <dbReference type="EMBL" id="AHW98262.1"/>
    </source>
</evidence>
<reference evidence="1" key="1">
    <citation type="journal article" date="2014" name="J. Virol.">
        <title>Brown planthopper nudivirus DNA integrated in its host genome.</title>
        <authorList>
            <person name="Cheng R.L."/>
            <person name="Xi Y."/>
            <person name="Lou Y.H."/>
            <person name="Wang Z."/>
            <person name="Xu J.Y."/>
            <person name="Xu H.J."/>
            <person name="Zhang C.X."/>
        </authorList>
    </citation>
    <scope>NUCLEOTIDE SEQUENCE</scope>
    <source>
        <strain evidence="1">Hangzhou</strain>
    </source>
</reference>
<sequence>MSKQLQFSEYTTSKLLTLYGNPSDNNDYQTLYSNVEACQPELKLESQTIKLDDIQRKIIDQSEYIDSIELDQTIIPKLDTFCYDTIDTLMKTLDSAPADNQSCNINLVKIEHFEQVKAYTSDIIGGKFLPPRFRPSVGKVSPSCSVRINTGYIITIPDICKPCKLVNGKIVQEEKFIPQPQFVILPCFHLNEQQKSDIIPCVYSRDPEDTGLLTFSFTTRSGDVGDVLVVLKAFATATQITNSFHITKSELAGAVQTIAKPRDFKNGRYTANLKIKFDAASMEVQDSSNSTPIALFKTYNTAVCPEAHHKQQRLVFDATRNIVLFSSRKREWFNKHLTTFSGVLTKSKHLVPFVARSGNAQEIIANTHCCTLIESKRSLFSTILDHTEQPIGAMKIINGAFANIDQYDGMRKSMKQLVKGLSGLSTGVKHCRRLQTQDPKLISVGMNNLLKLYDYHRVVSANSKLYENVIKGDKEIQCRNRTAFSSTKLFAIWHTSTMVCRSTINHHQQQLNQIQI</sequence>
<protein>
    <submittedName>
        <fullName evidence="1">GrBNV_gp22-like protein</fullName>
    </submittedName>
</protein>